<feature type="transmembrane region" description="Helical" evidence="8">
    <location>
        <begin position="40"/>
        <end position="63"/>
    </location>
</feature>
<dbReference type="CTD" id="116843"/>
<dbReference type="SUPFAM" id="SSF103473">
    <property type="entry name" value="MFS general substrate transporter"/>
    <property type="match status" value="1"/>
</dbReference>
<dbReference type="EMBL" id="AFYH01254985">
    <property type="status" value="NOT_ANNOTATED_CDS"/>
    <property type="molecule type" value="Genomic_DNA"/>
</dbReference>
<dbReference type="EMBL" id="AFYH01254984">
    <property type="status" value="NOT_ANNOTATED_CDS"/>
    <property type="molecule type" value="Genomic_DNA"/>
</dbReference>
<dbReference type="PANTHER" id="PTHR23506:SF26">
    <property type="entry name" value="MFS-TYPE TRANSPORTER SLC18B1"/>
    <property type="match status" value="1"/>
</dbReference>
<feature type="transmembrane region" description="Helical" evidence="8">
    <location>
        <begin position="206"/>
        <end position="228"/>
    </location>
</feature>
<dbReference type="AlphaFoldDB" id="H2ZZA2"/>
<comment type="similarity">
    <text evidence="2">Belongs to the major facilitator superfamily. Vesicular transporter family.</text>
</comment>
<dbReference type="EMBL" id="AFYH01254980">
    <property type="status" value="NOT_ANNOTATED_CDS"/>
    <property type="molecule type" value="Genomic_DNA"/>
</dbReference>
<dbReference type="EMBL" id="AFYH01254982">
    <property type="status" value="NOT_ANNOTATED_CDS"/>
    <property type="molecule type" value="Genomic_DNA"/>
</dbReference>
<evidence type="ECO:0000313" key="11">
    <source>
        <dbReference type="Proteomes" id="UP000008672"/>
    </source>
</evidence>
<reference evidence="10" key="3">
    <citation type="submission" date="2025-09" db="UniProtKB">
        <authorList>
            <consortium name="Ensembl"/>
        </authorList>
    </citation>
    <scope>IDENTIFICATION</scope>
</reference>
<gene>
    <name evidence="10" type="primary">SLC18B1</name>
</gene>
<dbReference type="PANTHER" id="PTHR23506">
    <property type="entry name" value="GH10249P"/>
    <property type="match status" value="1"/>
</dbReference>
<feature type="transmembrane region" description="Helical" evidence="8">
    <location>
        <begin position="111"/>
        <end position="128"/>
    </location>
</feature>
<proteinExistence type="inferred from homology"/>
<feature type="transmembrane region" description="Helical" evidence="8">
    <location>
        <begin position="178"/>
        <end position="194"/>
    </location>
</feature>
<protein>
    <submittedName>
        <fullName evidence="10">Solute carrier family 18 member B1</fullName>
    </submittedName>
</protein>
<keyword evidence="3" id="KW-0813">Transport</keyword>
<dbReference type="RefSeq" id="XP_064412171.1">
    <property type="nucleotide sequence ID" value="XM_064556101.1"/>
</dbReference>
<evidence type="ECO:0000256" key="5">
    <source>
        <dbReference type="ARBA" id="ARBA00022775"/>
    </source>
</evidence>
<evidence type="ECO:0000256" key="3">
    <source>
        <dbReference type="ARBA" id="ARBA00022448"/>
    </source>
</evidence>
<reference evidence="11" key="1">
    <citation type="submission" date="2011-08" db="EMBL/GenBank/DDBJ databases">
        <title>The draft genome of Latimeria chalumnae.</title>
        <authorList>
            <person name="Di Palma F."/>
            <person name="Alfoldi J."/>
            <person name="Johnson J."/>
            <person name="Berlin A."/>
            <person name="Gnerre S."/>
            <person name="Jaffe D."/>
            <person name="MacCallum I."/>
            <person name="Young S."/>
            <person name="Walker B.J."/>
            <person name="Lander E."/>
            <person name="Lindblad-Toh K."/>
        </authorList>
    </citation>
    <scope>NUCLEOTIDE SEQUENCE [LARGE SCALE GENOMIC DNA]</scope>
    <source>
        <strain evidence="11">Wild caught</strain>
    </source>
</reference>
<dbReference type="InterPro" id="IPR020846">
    <property type="entry name" value="MFS_dom"/>
</dbReference>
<reference evidence="10" key="2">
    <citation type="submission" date="2025-08" db="UniProtKB">
        <authorList>
            <consortium name="Ensembl"/>
        </authorList>
    </citation>
    <scope>IDENTIFICATION</scope>
</reference>
<keyword evidence="4 8" id="KW-0812">Transmembrane</keyword>
<dbReference type="GO" id="GO:0016020">
    <property type="term" value="C:membrane"/>
    <property type="evidence" value="ECO:0007669"/>
    <property type="project" value="UniProtKB-SubCell"/>
</dbReference>
<organism evidence="10 11">
    <name type="scientific">Latimeria chalumnae</name>
    <name type="common">Coelacanth</name>
    <dbReference type="NCBI Taxonomy" id="7897"/>
    <lineage>
        <taxon>Eukaryota</taxon>
        <taxon>Metazoa</taxon>
        <taxon>Chordata</taxon>
        <taxon>Craniata</taxon>
        <taxon>Vertebrata</taxon>
        <taxon>Euteleostomi</taxon>
        <taxon>Coelacanthiformes</taxon>
        <taxon>Coelacanthidae</taxon>
        <taxon>Latimeria</taxon>
    </lineage>
</organism>
<name>H2ZZA2_LATCH</name>
<dbReference type="GeneTree" id="ENSGT00940000156674"/>
<keyword evidence="7 8" id="KW-0472">Membrane</keyword>
<keyword evidence="6 8" id="KW-1133">Transmembrane helix</keyword>
<evidence type="ECO:0000256" key="2">
    <source>
        <dbReference type="ARBA" id="ARBA00006829"/>
    </source>
</evidence>
<dbReference type="Gene3D" id="1.20.1250.20">
    <property type="entry name" value="MFS general substrate transporter like domains"/>
    <property type="match status" value="2"/>
</dbReference>
<dbReference type="InterPro" id="IPR011701">
    <property type="entry name" value="MFS"/>
</dbReference>
<dbReference type="InterPro" id="IPR036259">
    <property type="entry name" value="MFS_trans_sf"/>
</dbReference>
<dbReference type="GeneID" id="102360374"/>
<dbReference type="InterPro" id="IPR001958">
    <property type="entry name" value="Tet-R_TetA/multi-R_MdtG-like"/>
</dbReference>
<dbReference type="EMBL" id="AFYH01254979">
    <property type="status" value="NOT_ANNOTATED_CDS"/>
    <property type="molecule type" value="Genomic_DNA"/>
</dbReference>
<evidence type="ECO:0000259" key="9">
    <source>
        <dbReference type="PROSITE" id="PS50850"/>
    </source>
</evidence>
<accession>H2ZZA2</accession>
<dbReference type="GO" id="GO:0022857">
    <property type="term" value="F:transmembrane transporter activity"/>
    <property type="evidence" value="ECO:0007669"/>
    <property type="project" value="InterPro"/>
</dbReference>
<feature type="transmembrane region" description="Helical" evidence="8">
    <location>
        <begin position="280"/>
        <end position="302"/>
    </location>
</feature>
<dbReference type="HOGENOM" id="CLU_028639_3_2_1"/>
<dbReference type="Proteomes" id="UP000008672">
    <property type="component" value="Unassembled WGS sequence"/>
</dbReference>
<dbReference type="Bgee" id="ENSLACG00000002435">
    <property type="expression patterns" value="Expressed in pectoral fin and 6 other cell types or tissues"/>
</dbReference>
<evidence type="ECO:0000256" key="1">
    <source>
        <dbReference type="ARBA" id="ARBA00004141"/>
    </source>
</evidence>
<evidence type="ECO:0000256" key="6">
    <source>
        <dbReference type="ARBA" id="ARBA00022989"/>
    </source>
</evidence>
<comment type="subcellular location">
    <subcellularLocation>
        <location evidence="1">Membrane</location>
        <topology evidence="1">Multi-pass membrane protein</topology>
    </subcellularLocation>
</comment>
<dbReference type="PRINTS" id="PR01035">
    <property type="entry name" value="TCRTETA"/>
</dbReference>
<sequence>MLCFDNLGVFINIREIYSTTWCEIHVSVWDVYIWGMYNSIWGGVEVFTGLGLVAGPPIGGFLYQTFGYEVPFFALGCLLLITVPLNMVILPHYDGVPSKESFWKLLTLPKVIFLCLVIFSIGSCLGFLDPTMSLFVREKFNLKSGYVGLVFLGLALSYSLSSPLLGILCDKFPKTRKWFLIFGSLLTPVCYFLLGPVPILHIKSQLWMFVFILVLIGFCTGMCGIPTFPELLNCVYENGFEEGLSTLGLVSGLFSAAWSLGTFVGPTLGGFLYERLHFEWAAAVQGGIALIAGAAMSIYYIVESHLKKRSLRDENCTDEEGTPLMQNRDDQSC</sequence>
<evidence type="ECO:0000256" key="7">
    <source>
        <dbReference type="ARBA" id="ARBA00023136"/>
    </source>
</evidence>
<evidence type="ECO:0000256" key="8">
    <source>
        <dbReference type="SAM" id="Phobius"/>
    </source>
</evidence>
<dbReference type="EMBL" id="AFYH01254986">
    <property type="status" value="NOT_ANNOTATED_CDS"/>
    <property type="molecule type" value="Genomic_DNA"/>
</dbReference>
<evidence type="ECO:0000313" key="10">
    <source>
        <dbReference type="Ensembl" id="ENSLACP00000002723.1"/>
    </source>
</evidence>
<dbReference type="Ensembl" id="ENSLACT00000002745.1">
    <property type="protein sequence ID" value="ENSLACP00000002723.1"/>
    <property type="gene ID" value="ENSLACG00000002435.2"/>
</dbReference>
<dbReference type="InterPro" id="IPR050930">
    <property type="entry name" value="MFS_Vesicular_Transporter"/>
</dbReference>
<dbReference type="PROSITE" id="PS50850">
    <property type="entry name" value="MFS"/>
    <property type="match status" value="1"/>
</dbReference>
<dbReference type="EMBL" id="AFYH01254981">
    <property type="status" value="NOT_ANNOTATED_CDS"/>
    <property type="molecule type" value="Genomic_DNA"/>
</dbReference>
<dbReference type="EMBL" id="AFYH01254987">
    <property type="status" value="NOT_ANNOTATED_CDS"/>
    <property type="molecule type" value="Genomic_DNA"/>
</dbReference>
<keyword evidence="11" id="KW-1185">Reference proteome</keyword>
<keyword evidence="5" id="KW-0532">Neurotransmitter transport</keyword>
<feature type="transmembrane region" description="Helical" evidence="8">
    <location>
        <begin position="70"/>
        <end position="91"/>
    </location>
</feature>
<dbReference type="Pfam" id="PF07690">
    <property type="entry name" value="MFS_1"/>
    <property type="match status" value="1"/>
</dbReference>
<feature type="domain" description="Major facilitator superfamily (MFS) profile" evidence="9">
    <location>
        <begin position="110"/>
        <end position="333"/>
    </location>
</feature>
<dbReference type="EMBL" id="AFYH01254983">
    <property type="status" value="NOT_ANNOTATED_CDS"/>
    <property type="molecule type" value="Genomic_DNA"/>
</dbReference>
<feature type="transmembrane region" description="Helical" evidence="8">
    <location>
        <begin position="140"/>
        <end position="158"/>
    </location>
</feature>
<evidence type="ECO:0000256" key="4">
    <source>
        <dbReference type="ARBA" id="ARBA00022692"/>
    </source>
</evidence>